<dbReference type="Pfam" id="PF01740">
    <property type="entry name" value="STAS"/>
    <property type="match status" value="1"/>
</dbReference>
<dbReference type="NCBIfam" id="TIGR00377">
    <property type="entry name" value="ant_ant_sig"/>
    <property type="match status" value="1"/>
</dbReference>
<proteinExistence type="inferred from homology"/>
<evidence type="ECO:0000256" key="1">
    <source>
        <dbReference type="ARBA" id="ARBA00009013"/>
    </source>
</evidence>
<dbReference type="EMBL" id="WHPN01000419">
    <property type="protein sequence ID" value="KAF4405459.1"/>
    <property type="molecule type" value="Genomic_DNA"/>
</dbReference>
<evidence type="ECO:0000313" key="5">
    <source>
        <dbReference type="EMBL" id="KAF4405459.1"/>
    </source>
</evidence>
<organism evidence="5 6">
    <name type="scientific">Streptomyces lycii</name>
    <dbReference type="NCBI Taxonomy" id="2654337"/>
    <lineage>
        <taxon>Bacteria</taxon>
        <taxon>Bacillati</taxon>
        <taxon>Actinomycetota</taxon>
        <taxon>Actinomycetes</taxon>
        <taxon>Kitasatosporales</taxon>
        <taxon>Streptomycetaceae</taxon>
        <taxon>Streptomyces</taxon>
    </lineage>
</organism>
<dbReference type="SUPFAM" id="SSF52091">
    <property type="entry name" value="SpoIIaa-like"/>
    <property type="match status" value="1"/>
</dbReference>
<evidence type="ECO:0000256" key="2">
    <source>
        <dbReference type="RuleBase" id="RU003749"/>
    </source>
</evidence>
<evidence type="ECO:0000259" key="4">
    <source>
        <dbReference type="PROSITE" id="PS50801"/>
    </source>
</evidence>
<evidence type="ECO:0000313" key="6">
    <source>
        <dbReference type="Proteomes" id="UP000621266"/>
    </source>
</evidence>
<gene>
    <name evidence="5" type="ORF">GCU69_30215</name>
</gene>
<keyword evidence="6" id="KW-1185">Reference proteome</keyword>
<dbReference type="PANTHER" id="PTHR33495:SF2">
    <property type="entry name" value="ANTI-SIGMA FACTOR ANTAGONIST TM_1081-RELATED"/>
    <property type="match status" value="1"/>
</dbReference>
<name>A0ABQ7F928_9ACTN</name>
<evidence type="ECO:0000256" key="3">
    <source>
        <dbReference type="SAM" id="MobiDB-lite"/>
    </source>
</evidence>
<reference evidence="5 6" key="1">
    <citation type="submission" date="2019-10" db="EMBL/GenBank/DDBJ databases">
        <title>Streptomyces tenebrisbrunneis sp.nov., an endogenous actinomycete isolated from of Lycium ruthenicum.</title>
        <authorList>
            <person name="Ma L."/>
        </authorList>
    </citation>
    <scope>NUCLEOTIDE SEQUENCE [LARGE SCALE GENOMIC DNA]</scope>
    <source>
        <strain evidence="5 6">TRM 66187</strain>
    </source>
</reference>
<feature type="region of interest" description="Disordered" evidence="3">
    <location>
        <begin position="1"/>
        <end position="29"/>
    </location>
</feature>
<accession>A0ABQ7F928</accession>
<sequence>MHRGSSHSSPAEEVGAVPEKPGQGAVPARGPVRQVAGYRTNGCTVLELRGDVDIVTALRITPDLDAATASAAPRVVVDLNAVTFLDASGLTLLCRIHRRTREQGGRLTMACGRPRTLRILRLTGLDSRFRPVPTLAEAISLHEGPAGLR</sequence>
<dbReference type="PANTHER" id="PTHR33495">
    <property type="entry name" value="ANTI-SIGMA FACTOR ANTAGONIST TM_1081-RELATED-RELATED"/>
    <property type="match status" value="1"/>
</dbReference>
<dbReference type="InterPro" id="IPR036513">
    <property type="entry name" value="STAS_dom_sf"/>
</dbReference>
<protein>
    <recommendedName>
        <fullName evidence="2">Anti-sigma factor antagonist</fullName>
    </recommendedName>
</protein>
<comment type="similarity">
    <text evidence="1 2">Belongs to the anti-sigma-factor antagonist family.</text>
</comment>
<comment type="caution">
    <text evidence="5">The sequence shown here is derived from an EMBL/GenBank/DDBJ whole genome shotgun (WGS) entry which is preliminary data.</text>
</comment>
<dbReference type="InterPro" id="IPR003658">
    <property type="entry name" value="Anti-sigma_ant"/>
</dbReference>
<feature type="domain" description="STAS" evidence="4">
    <location>
        <begin position="33"/>
        <end position="142"/>
    </location>
</feature>
<dbReference type="PROSITE" id="PS50801">
    <property type="entry name" value="STAS"/>
    <property type="match status" value="1"/>
</dbReference>
<dbReference type="CDD" id="cd07043">
    <property type="entry name" value="STAS_anti-anti-sigma_factors"/>
    <property type="match status" value="1"/>
</dbReference>
<dbReference type="Gene3D" id="3.30.750.24">
    <property type="entry name" value="STAS domain"/>
    <property type="match status" value="1"/>
</dbReference>
<dbReference type="InterPro" id="IPR002645">
    <property type="entry name" value="STAS_dom"/>
</dbReference>
<dbReference type="Proteomes" id="UP000621266">
    <property type="component" value="Unassembled WGS sequence"/>
</dbReference>